<dbReference type="InterPro" id="IPR000849">
    <property type="entry name" value="Sugar_P_transporter"/>
</dbReference>
<dbReference type="PROSITE" id="PS50850">
    <property type="entry name" value="MFS"/>
    <property type="match status" value="1"/>
</dbReference>
<protein>
    <submittedName>
        <fullName evidence="7">Glycerol-3-phosphate transporter</fullName>
    </submittedName>
</protein>
<evidence type="ECO:0000256" key="3">
    <source>
        <dbReference type="ARBA" id="ARBA00022989"/>
    </source>
</evidence>
<dbReference type="Pfam" id="PF07690">
    <property type="entry name" value="MFS_1"/>
    <property type="match status" value="1"/>
</dbReference>
<dbReference type="InterPro" id="IPR011701">
    <property type="entry name" value="MFS"/>
</dbReference>
<evidence type="ECO:0000256" key="2">
    <source>
        <dbReference type="ARBA" id="ARBA00022692"/>
    </source>
</evidence>
<feature type="transmembrane region" description="Helical" evidence="5">
    <location>
        <begin position="156"/>
        <end position="179"/>
    </location>
</feature>
<evidence type="ECO:0000256" key="4">
    <source>
        <dbReference type="ARBA" id="ARBA00023136"/>
    </source>
</evidence>
<dbReference type="SUPFAM" id="SSF103473">
    <property type="entry name" value="MFS general substrate transporter"/>
    <property type="match status" value="1"/>
</dbReference>
<comment type="caution">
    <text evidence="7">The sequence shown here is derived from an EMBL/GenBank/DDBJ whole genome shotgun (WGS) entry which is preliminary data.</text>
</comment>
<evidence type="ECO:0000259" key="6">
    <source>
        <dbReference type="PROSITE" id="PS50850"/>
    </source>
</evidence>
<accession>A0A9W6GQ79</accession>
<feature type="domain" description="Major facilitator superfamily (MFS) profile" evidence="6">
    <location>
        <begin position="29"/>
        <end position="434"/>
    </location>
</feature>
<reference evidence="7" key="1">
    <citation type="submission" date="2022-12" db="EMBL/GenBank/DDBJ databases">
        <title>Reference genome sequencing for broad-spectrum identification of bacterial and archaeal isolates by mass spectrometry.</title>
        <authorList>
            <person name="Sekiguchi Y."/>
            <person name="Tourlousse D.M."/>
        </authorList>
    </citation>
    <scope>NUCLEOTIDE SEQUENCE</scope>
    <source>
        <strain evidence="7">10succ1</strain>
    </source>
</reference>
<dbReference type="RefSeq" id="WP_281837901.1">
    <property type="nucleotide sequence ID" value="NZ_BSDY01000039.1"/>
</dbReference>
<evidence type="ECO:0000313" key="8">
    <source>
        <dbReference type="Proteomes" id="UP001144471"/>
    </source>
</evidence>
<sequence>MIGFLKPAEVLGVRVKDADKEYRRYKWQVFITIFLAYAVFYITRKNLSFAKPYLIEQLGYTKLQVGAIAAGMPLAYGFGKFIMGGVSDKSNPRYFMGLGLILAGIINIIFGSFQSIAAFTVLWTLNGWVQSMGWPPCGKTMKVWFSNDERGTWMSIWNTAHNVGAMIIPFIVIMGVRMFSGSWQGLFYLPGVISIVAGVLVMVFLRDKPESLGLPSVEEYHGEIVREDKGAKRGGRTSKEIFMEDILRNKTLWSLALANAFVYFLRYGTLDWISVYLVQYKGINMNEAGWAFFMFEFAAIPGTIFLGWLSDKMFKGRRTPLTVICLVLSIVSVLAYWLTDSMLVINLAIALIGALIYFPVAAIGIAAVDNARDDSAGMSAGWTGLFGYFIGATGSEIGVGYVLDNYSWNVYFIMLIGSAVMAILLLIPAWNAGIVKKKTA</sequence>
<dbReference type="Proteomes" id="UP001144471">
    <property type="component" value="Unassembled WGS sequence"/>
</dbReference>
<keyword evidence="8" id="KW-1185">Reference proteome</keyword>
<dbReference type="Gene3D" id="1.20.1250.20">
    <property type="entry name" value="MFS general substrate transporter like domains"/>
    <property type="match status" value="2"/>
</dbReference>
<feature type="transmembrane region" description="Helical" evidence="5">
    <location>
        <begin position="288"/>
        <end position="309"/>
    </location>
</feature>
<feature type="transmembrane region" description="Helical" evidence="5">
    <location>
        <begin position="321"/>
        <end position="338"/>
    </location>
</feature>
<dbReference type="InterPro" id="IPR020846">
    <property type="entry name" value="MFS_dom"/>
</dbReference>
<dbReference type="GO" id="GO:0061513">
    <property type="term" value="F:glucose 6-phosphate:phosphate antiporter activity"/>
    <property type="evidence" value="ECO:0007669"/>
    <property type="project" value="TreeGrafter"/>
</dbReference>
<evidence type="ECO:0000256" key="5">
    <source>
        <dbReference type="SAM" id="Phobius"/>
    </source>
</evidence>
<dbReference type="InterPro" id="IPR051337">
    <property type="entry name" value="OPA_Antiporter"/>
</dbReference>
<dbReference type="GO" id="GO:0035435">
    <property type="term" value="P:phosphate ion transmembrane transport"/>
    <property type="evidence" value="ECO:0007669"/>
    <property type="project" value="TreeGrafter"/>
</dbReference>
<dbReference type="GO" id="GO:0012505">
    <property type="term" value="C:endomembrane system"/>
    <property type="evidence" value="ECO:0007669"/>
    <property type="project" value="UniProtKB-SubCell"/>
</dbReference>
<keyword evidence="2 5" id="KW-0812">Transmembrane</keyword>
<dbReference type="EMBL" id="BSDY01000039">
    <property type="protein sequence ID" value="GLI58211.1"/>
    <property type="molecule type" value="Genomic_DNA"/>
</dbReference>
<feature type="transmembrane region" description="Helical" evidence="5">
    <location>
        <begin position="409"/>
        <end position="430"/>
    </location>
</feature>
<gene>
    <name evidence="7" type="primary">glpT</name>
    <name evidence="7" type="ORF">PM10SUCC1_37250</name>
</gene>
<feature type="transmembrane region" description="Helical" evidence="5">
    <location>
        <begin position="380"/>
        <end position="403"/>
    </location>
</feature>
<dbReference type="CDD" id="cd17345">
    <property type="entry name" value="MFS_GlpT"/>
    <property type="match status" value="1"/>
</dbReference>
<dbReference type="AlphaFoldDB" id="A0A9W6GQ79"/>
<feature type="transmembrane region" description="Helical" evidence="5">
    <location>
        <begin position="25"/>
        <end position="43"/>
    </location>
</feature>
<dbReference type="PANTHER" id="PTHR43826:SF6">
    <property type="entry name" value="GLYCEROL-3-PHOSPHATE TRANSPORTER"/>
    <property type="match status" value="1"/>
</dbReference>
<evidence type="ECO:0000256" key="1">
    <source>
        <dbReference type="ARBA" id="ARBA00004127"/>
    </source>
</evidence>
<dbReference type="InterPro" id="IPR036259">
    <property type="entry name" value="MFS_trans_sf"/>
</dbReference>
<name>A0A9W6GQ79_9FUSO</name>
<dbReference type="PANTHER" id="PTHR43826">
    <property type="entry name" value="GLUCOSE-6-PHOSPHATE EXCHANGER SLC37A4"/>
    <property type="match status" value="1"/>
</dbReference>
<keyword evidence="4 5" id="KW-0472">Membrane</keyword>
<organism evidence="7 8">
    <name type="scientific">Propionigenium maris DSM 9537</name>
    <dbReference type="NCBI Taxonomy" id="1123000"/>
    <lineage>
        <taxon>Bacteria</taxon>
        <taxon>Fusobacteriati</taxon>
        <taxon>Fusobacteriota</taxon>
        <taxon>Fusobacteriia</taxon>
        <taxon>Fusobacteriales</taxon>
        <taxon>Fusobacteriaceae</taxon>
        <taxon>Propionigenium</taxon>
    </lineage>
</organism>
<feature type="transmembrane region" description="Helical" evidence="5">
    <location>
        <begin position="63"/>
        <end position="82"/>
    </location>
</feature>
<dbReference type="PIRSF" id="PIRSF002808">
    <property type="entry name" value="Hexose_phosphate_transp"/>
    <property type="match status" value="1"/>
</dbReference>
<comment type="subcellular location">
    <subcellularLocation>
        <location evidence="1">Endomembrane system</location>
        <topology evidence="1">Multi-pass membrane protein</topology>
    </subcellularLocation>
</comment>
<feature type="transmembrane region" description="Helical" evidence="5">
    <location>
        <begin position="251"/>
        <end position="268"/>
    </location>
</feature>
<keyword evidence="3 5" id="KW-1133">Transmembrane helix</keyword>
<evidence type="ECO:0000313" key="7">
    <source>
        <dbReference type="EMBL" id="GLI58211.1"/>
    </source>
</evidence>
<feature type="transmembrane region" description="Helical" evidence="5">
    <location>
        <begin position="344"/>
        <end position="368"/>
    </location>
</feature>
<feature type="transmembrane region" description="Helical" evidence="5">
    <location>
        <begin position="185"/>
        <end position="205"/>
    </location>
</feature>
<dbReference type="GO" id="GO:0005886">
    <property type="term" value="C:plasma membrane"/>
    <property type="evidence" value="ECO:0007669"/>
    <property type="project" value="TreeGrafter"/>
</dbReference>
<proteinExistence type="predicted"/>